<evidence type="ECO:0000313" key="3">
    <source>
        <dbReference type="EMBL" id="CAB4789513.1"/>
    </source>
</evidence>
<dbReference type="InterPro" id="IPR052350">
    <property type="entry name" value="Metallo-dep_Lactonases"/>
</dbReference>
<dbReference type="Pfam" id="PF04909">
    <property type="entry name" value="Amidohydro_2"/>
    <property type="match status" value="1"/>
</dbReference>
<reference evidence="3" key="1">
    <citation type="submission" date="2020-05" db="EMBL/GenBank/DDBJ databases">
        <authorList>
            <person name="Chiriac C."/>
            <person name="Salcher M."/>
            <person name="Ghai R."/>
            <person name="Kavagutti S V."/>
        </authorList>
    </citation>
    <scope>NUCLEOTIDE SEQUENCE</scope>
</reference>
<dbReference type="InterPro" id="IPR006680">
    <property type="entry name" value="Amidohydro-rel"/>
</dbReference>
<gene>
    <name evidence="3" type="ORF">UFOPK2992_00313</name>
</gene>
<protein>
    <submittedName>
        <fullName evidence="3">Unannotated protein</fullName>
    </submittedName>
</protein>
<dbReference type="InterPro" id="IPR032466">
    <property type="entry name" value="Metal_Hydrolase"/>
</dbReference>
<feature type="domain" description="Amidohydrolase-related" evidence="2">
    <location>
        <begin position="3"/>
        <end position="279"/>
    </location>
</feature>
<proteinExistence type="inferred from homology"/>
<dbReference type="PANTHER" id="PTHR43569">
    <property type="entry name" value="AMIDOHYDROLASE"/>
    <property type="match status" value="1"/>
</dbReference>
<organism evidence="3">
    <name type="scientific">freshwater metagenome</name>
    <dbReference type="NCBI Taxonomy" id="449393"/>
    <lineage>
        <taxon>unclassified sequences</taxon>
        <taxon>metagenomes</taxon>
        <taxon>ecological metagenomes</taxon>
    </lineage>
</organism>
<dbReference type="GO" id="GO:0016787">
    <property type="term" value="F:hydrolase activity"/>
    <property type="evidence" value="ECO:0007669"/>
    <property type="project" value="InterPro"/>
</dbReference>
<evidence type="ECO:0000256" key="1">
    <source>
        <dbReference type="ARBA" id="ARBA00038310"/>
    </source>
</evidence>
<name>A0A6J6X1T6_9ZZZZ</name>
<dbReference type="SUPFAM" id="SSF51556">
    <property type="entry name" value="Metallo-dependent hydrolases"/>
    <property type="match status" value="1"/>
</dbReference>
<dbReference type="PANTHER" id="PTHR43569:SF2">
    <property type="entry name" value="AMIDOHYDROLASE-RELATED DOMAIN-CONTAINING PROTEIN"/>
    <property type="match status" value="1"/>
</dbReference>
<dbReference type="AlphaFoldDB" id="A0A6J6X1T6"/>
<evidence type="ECO:0000259" key="2">
    <source>
        <dbReference type="Pfam" id="PF04909"/>
    </source>
</evidence>
<accession>A0A6J6X1T6</accession>
<dbReference type="Gene3D" id="3.20.20.140">
    <property type="entry name" value="Metal-dependent hydrolases"/>
    <property type="match status" value="1"/>
</dbReference>
<comment type="similarity">
    <text evidence="1">Belongs to the metallo-dependent hydrolases superfamily.</text>
</comment>
<sequence length="291" mass="31701">MRIDSHHHLWDPTRASYPWLTDDLAVINRTFTAHDLRAVSEANGIDGTVLVQTSSSVDETIEFLQTEAPVAGVIGWVDLTAPDVTDVIAQLMHGPNGRRLVGIRHQTHDEANADWLDRVDVRRGIEAVAAAGLVFDLLVRTRELPAATRLVAALPQCQFVLDHLAKPPLTEAADSSAMAAWSAALRSLAEHSNVAAKVSGLATEADWHTWTPADLRPATDVALDTFGPDRLMFGSDWPVSLLAASYSTVVETFDNMFSHLSPTELAAMQGTNAQRVYKLDLNQRHSGATKQ</sequence>
<dbReference type="EMBL" id="CAFAAI010000032">
    <property type="protein sequence ID" value="CAB4789513.1"/>
    <property type="molecule type" value="Genomic_DNA"/>
</dbReference>